<dbReference type="InterPro" id="IPR032800">
    <property type="entry name" value="TRP_N"/>
</dbReference>
<feature type="transmembrane region" description="Helical" evidence="8">
    <location>
        <begin position="421"/>
        <end position="443"/>
    </location>
</feature>
<organism evidence="10 11">
    <name type="scientific">Malassezia equina</name>
    <dbReference type="NCBI Taxonomy" id="1381935"/>
    <lineage>
        <taxon>Eukaryota</taxon>
        <taxon>Fungi</taxon>
        <taxon>Dikarya</taxon>
        <taxon>Basidiomycota</taxon>
        <taxon>Ustilaginomycotina</taxon>
        <taxon>Malasseziomycetes</taxon>
        <taxon>Malasseziales</taxon>
        <taxon>Malasseziaceae</taxon>
        <taxon>Malassezia</taxon>
    </lineage>
</organism>
<gene>
    <name evidence="10" type="ORF">MEQU1_000903</name>
</gene>
<dbReference type="SMART" id="SM01320">
    <property type="entry name" value="TRP_N"/>
    <property type="match status" value="1"/>
</dbReference>
<keyword evidence="11" id="KW-1185">Reference proteome</keyword>
<accession>A0AAF0IZ87</accession>
<sequence>MAQAATSIDTTNRTLFSRNTAYCAVPGPVYVSALNLKYDGNKEEFSFSVEVASTESKANLDVSLTLYVYGQNFVEMNINLCSLLNGALCPIPSYNFTGSGTVPVPSSFSSKVPEIAFIVPDIDALAVLELSDHTTHAQMGCAQLSLVNSRTVELTEMAWGTGAFAIAAAIASGLTTAWTDSLSALQWRVVDVVTTMQNVAWVSMLTIIVPRVVHAFSLCFGWVVGLLKIEPIQTSIHNTRLATGSNDVQLMFGGLMEAEYSRFANYYPAEVLNSNQSAKLGTVNGLPHLGGMLSKRQLYAPNTGPGGEREPGATGADVVWALPMDAFTQAGAFFYLESMPISPYGAFLTVAVSWLLVLAVVLGCGLLLIPLSVYRYGAPFPAAVRHGYLTWLRPMLLRVLECASPPLVTFALFQWVHGDGWVPHLAAALMCAALLFFWVTLWLQQREQVRLHGSYALSYKKTSPYRGDSAAIHYGSISHPYRPRYWWFWTVMLLCAFLRACFVAIPQKNDYGMRQSVGLLAVDVLLLVALLVCRPGCDKKGNMVMIVMALFRIVTWALCVVLTTTMNIWGIPRAVLGLVVLAVLALAILFLFFVFVWDIATALLSPRQRWSKRYAEKEDEDMAADTASPPAEHKEVTSGAATTP</sequence>
<comment type="subcellular location">
    <subcellularLocation>
        <location evidence="1">Membrane</location>
        <topology evidence="1">Multi-pass membrane protein</topology>
    </subcellularLocation>
</comment>
<dbReference type="InterPro" id="IPR040241">
    <property type="entry name" value="TRP_Flc/Pkd2-like"/>
</dbReference>
<dbReference type="Proteomes" id="UP001214415">
    <property type="component" value="Chromosome 2"/>
</dbReference>
<keyword evidence="4" id="KW-0732">Signal</keyword>
<feature type="transmembrane region" description="Helical" evidence="8">
    <location>
        <begin position="575"/>
        <end position="604"/>
    </location>
</feature>
<evidence type="ECO:0000313" key="10">
    <source>
        <dbReference type="EMBL" id="WFD22238.1"/>
    </source>
</evidence>
<comment type="similarity">
    <text evidence="2">Belongs to the transient receptor potential (TRP) ion channel family.</text>
</comment>
<feature type="transmembrane region" description="Helical" evidence="8">
    <location>
        <begin position="158"/>
        <end position="179"/>
    </location>
</feature>
<feature type="transmembrane region" description="Helical" evidence="8">
    <location>
        <begin position="199"/>
        <end position="227"/>
    </location>
</feature>
<evidence type="ECO:0000256" key="5">
    <source>
        <dbReference type="ARBA" id="ARBA00022989"/>
    </source>
</evidence>
<dbReference type="GO" id="GO:0016020">
    <property type="term" value="C:membrane"/>
    <property type="evidence" value="ECO:0007669"/>
    <property type="project" value="UniProtKB-SubCell"/>
</dbReference>
<keyword evidence="6 8" id="KW-0472">Membrane</keyword>
<evidence type="ECO:0000256" key="7">
    <source>
        <dbReference type="SAM" id="MobiDB-lite"/>
    </source>
</evidence>
<dbReference type="GO" id="GO:0009272">
    <property type="term" value="P:fungal-type cell wall biogenesis"/>
    <property type="evidence" value="ECO:0007669"/>
    <property type="project" value="TreeGrafter"/>
</dbReference>
<dbReference type="Pfam" id="PF06011">
    <property type="entry name" value="TRP"/>
    <property type="match status" value="1"/>
</dbReference>
<dbReference type="GO" id="GO:0055085">
    <property type="term" value="P:transmembrane transport"/>
    <property type="evidence" value="ECO:0007669"/>
    <property type="project" value="TreeGrafter"/>
</dbReference>
<evidence type="ECO:0000256" key="8">
    <source>
        <dbReference type="SAM" id="Phobius"/>
    </source>
</evidence>
<feature type="transmembrane region" description="Helical" evidence="8">
    <location>
        <begin position="549"/>
        <end position="569"/>
    </location>
</feature>
<feature type="domain" description="ML-like" evidence="9">
    <location>
        <begin position="13"/>
        <end position="153"/>
    </location>
</feature>
<dbReference type="AlphaFoldDB" id="A0AAF0IZ87"/>
<dbReference type="InterPro" id="IPR010308">
    <property type="entry name" value="TRP_C"/>
</dbReference>
<name>A0AAF0IZ87_9BASI</name>
<dbReference type="PANTHER" id="PTHR31145:SF2">
    <property type="entry name" value="FLAVIN CARRIER PROTEIN 2"/>
    <property type="match status" value="1"/>
</dbReference>
<dbReference type="PANTHER" id="PTHR31145">
    <property type="entry name" value="INTEGRAL MEMBRANE PROTEIN (AFU_ORTHOLOGUE AFUA_7G01610)"/>
    <property type="match status" value="1"/>
</dbReference>
<evidence type="ECO:0000256" key="3">
    <source>
        <dbReference type="ARBA" id="ARBA00022692"/>
    </source>
</evidence>
<protein>
    <recommendedName>
        <fullName evidence="9">ML-like domain-containing protein</fullName>
    </recommendedName>
</protein>
<evidence type="ECO:0000256" key="4">
    <source>
        <dbReference type="ARBA" id="ARBA00022729"/>
    </source>
</evidence>
<feature type="region of interest" description="Disordered" evidence="7">
    <location>
        <begin position="620"/>
        <end position="644"/>
    </location>
</feature>
<dbReference type="EMBL" id="CP119901">
    <property type="protein sequence ID" value="WFD22238.1"/>
    <property type="molecule type" value="Genomic_DNA"/>
</dbReference>
<evidence type="ECO:0000256" key="1">
    <source>
        <dbReference type="ARBA" id="ARBA00004141"/>
    </source>
</evidence>
<evidence type="ECO:0000256" key="6">
    <source>
        <dbReference type="ARBA" id="ARBA00023136"/>
    </source>
</evidence>
<evidence type="ECO:0000313" key="11">
    <source>
        <dbReference type="Proteomes" id="UP001214415"/>
    </source>
</evidence>
<evidence type="ECO:0000259" key="9">
    <source>
        <dbReference type="SMART" id="SM01320"/>
    </source>
</evidence>
<feature type="transmembrane region" description="Helical" evidence="8">
    <location>
        <begin position="486"/>
        <end position="505"/>
    </location>
</feature>
<keyword evidence="3 8" id="KW-0812">Transmembrane</keyword>
<feature type="transmembrane region" description="Helical" evidence="8">
    <location>
        <begin position="517"/>
        <end position="537"/>
    </location>
</feature>
<keyword evidence="5 8" id="KW-1133">Transmembrane helix</keyword>
<evidence type="ECO:0000256" key="2">
    <source>
        <dbReference type="ARBA" id="ARBA00010642"/>
    </source>
</evidence>
<reference evidence="10" key="1">
    <citation type="submission" date="2023-03" db="EMBL/GenBank/DDBJ databases">
        <title>Mating type loci evolution in Malassezia.</title>
        <authorList>
            <person name="Coelho M.A."/>
        </authorList>
    </citation>
    <scope>NUCLEOTIDE SEQUENCE</scope>
    <source>
        <strain evidence="10">CBS 12830</strain>
    </source>
</reference>
<dbReference type="Pfam" id="PF14558">
    <property type="entry name" value="TRP_N"/>
    <property type="match status" value="1"/>
</dbReference>
<proteinExistence type="inferred from homology"/>
<feature type="transmembrane region" description="Helical" evidence="8">
    <location>
        <begin position="348"/>
        <end position="374"/>
    </location>
</feature>